<keyword evidence="5 7" id="KW-0573">Peptidoglycan synthesis</keyword>
<dbReference type="Pfam" id="PF03734">
    <property type="entry name" value="YkuD"/>
    <property type="match status" value="1"/>
</dbReference>
<evidence type="ECO:0000256" key="3">
    <source>
        <dbReference type="ARBA" id="ARBA00022679"/>
    </source>
</evidence>
<feature type="active site" description="Proton donor/acceptor" evidence="7">
    <location>
        <position position="440"/>
    </location>
</feature>
<dbReference type="SUPFAM" id="SSF53955">
    <property type="entry name" value="Lysozyme-like"/>
    <property type="match status" value="1"/>
</dbReference>
<evidence type="ECO:0000256" key="2">
    <source>
        <dbReference type="ARBA" id="ARBA00005992"/>
    </source>
</evidence>
<dbReference type="InterPro" id="IPR005490">
    <property type="entry name" value="LD_TPept_cat_dom"/>
</dbReference>
<dbReference type="InterPro" id="IPR052905">
    <property type="entry name" value="LD-transpeptidase_YkuD-like"/>
</dbReference>
<dbReference type="InterPro" id="IPR038063">
    <property type="entry name" value="Transpep_catalytic_dom"/>
</dbReference>
<dbReference type="EMBL" id="JAMQGP010000003">
    <property type="protein sequence ID" value="MCM2679963.1"/>
    <property type="molecule type" value="Genomic_DNA"/>
</dbReference>
<dbReference type="GO" id="GO:0009252">
    <property type="term" value="P:peptidoglycan biosynthetic process"/>
    <property type="evidence" value="ECO:0007669"/>
    <property type="project" value="UniProtKB-KW"/>
</dbReference>
<dbReference type="RefSeq" id="WP_251261373.1">
    <property type="nucleotide sequence ID" value="NZ_JAMQGP010000003.1"/>
</dbReference>
<dbReference type="Proteomes" id="UP001165393">
    <property type="component" value="Unassembled WGS sequence"/>
</dbReference>
<dbReference type="CDD" id="cd16913">
    <property type="entry name" value="YkuD_like"/>
    <property type="match status" value="1"/>
</dbReference>
<keyword evidence="4 7" id="KW-0133">Cell shape</keyword>
<evidence type="ECO:0000256" key="5">
    <source>
        <dbReference type="ARBA" id="ARBA00022984"/>
    </source>
</evidence>
<dbReference type="AlphaFoldDB" id="A0AA41W7I7"/>
<evidence type="ECO:0000256" key="7">
    <source>
        <dbReference type="PROSITE-ProRule" id="PRU01373"/>
    </source>
</evidence>
<dbReference type="InterPro" id="IPR045380">
    <property type="entry name" value="LD_TPept_scaffold_dom"/>
</dbReference>
<name>A0AA41W7I7_9GAMM</name>
<comment type="similarity">
    <text evidence="2">Belongs to the YkuD family.</text>
</comment>
<evidence type="ECO:0000313" key="11">
    <source>
        <dbReference type="Proteomes" id="UP001165393"/>
    </source>
</evidence>
<comment type="caution">
    <text evidence="10">The sequence shown here is derived from an EMBL/GenBank/DDBJ whole genome shotgun (WGS) entry which is preliminary data.</text>
</comment>
<dbReference type="GO" id="GO:0008360">
    <property type="term" value="P:regulation of cell shape"/>
    <property type="evidence" value="ECO:0007669"/>
    <property type="project" value="UniProtKB-UniRule"/>
</dbReference>
<dbReference type="GO" id="GO:0004180">
    <property type="term" value="F:carboxypeptidase activity"/>
    <property type="evidence" value="ECO:0007669"/>
    <property type="project" value="UniProtKB-ARBA"/>
</dbReference>
<dbReference type="InterPro" id="IPR023346">
    <property type="entry name" value="Lysozyme-like_dom_sf"/>
</dbReference>
<evidence type="ECO:0000256" key="4">
    <source>
        <dbReference type="ARBA" id="ARBA00022960"/>
    </source>
</evidence>
<dbReference type="GO" id="GO:0071555">
    <property type="term" value="P:cell wall organization"/>
    <property type="evidence" value="ECO:0007669"/>
    <property type="project" value="UniProtKB-UniRule"/>
</dbReference>
<dbReference type="SUPFAM" id="SSF141523">
    <property type="entry name" value="L,D-transpeptidase catalytic domain-like"/>
    <property type="match status" value="1"/>
</dbReference>
<feature type="signal peptide" evidence="8">
    <location>
        <begin position="1"/>
        <end position="18"/>
    </location>
</feature>
<protein>
    <submittedName>
        <fullName evidence="10">L,D-transpeptidase family protein</fullName>
    </submittedName>
</protein>
<keyword evidence="11" id="KW-1185">Reference proteome</keyword>
<evidence type="ECO:0000256" key="6">
    <source>
        <dbReference type="ARBA" id="ARBA00023316"/>
    </source>
</evidence>
<comment type="pathway">
    <text evidence="1 7">Cell wall biogenesis; peptidoglycan biosynthesis.</text>
</comment>
<dbReference type="PROSITE" id="PS52029">
    <property type="entry name" value="LD_TPASE"/>
    <property type="match status" value="1"/>
</dbReference>
<evidence type="ECO:0000259" key="9">
    <source>
        <dbReference type="PROSITE" id="PS52029"/>
    </source>
</evidence>
<feature type="chain" id="PRO_5041389105" evidence="8">
    <location>
        <begin position="19"/>
        <end position="553"/>
    </location>
</feature>
<feature type="domain" description="L,D-TPase catalytic" evidence="9">
    <location>
        <begin position="301"/>
        <end position="483"/>
    </location>
</feature>
<dbReference type="PANTHER" id="PTHR41533">
    <property type="entry name" value="L,D-TRANSPEPTIDASE HI_1667-RELATED"/>
    <property type="match status" value="1"/>
</dbReference>
<evidence type="ECO:0000256" key="8">
    <source>
        <dbReference type="SAM" id="SignalP"/>
    </source>
</evidence>
<accession>A0AA41W7I7</accession>
<gene>
    <name evidence="10" type="ORF">NAF29_09825</name>
</gene>
<dbReference type="Gene3D" id="2.40.440.10">
    <property type="entry name" value="L,D-transpeptidase catalytic domain-like"/>
    <property type="match status" value="1"/>
</dbReference>
<dbReference type="Pfam" id="PF20142">
    <property type="entry name" value="Scaffold"/>
    <property type="match status" value="1"/>
</dbReference>
<organism evidence="10 11">
    <name type="scientific">Echinimonas agarilytica</name>
    <dbReference type="NCBI Taxonomy" id="1215918"/>
    <lineage>
        <taxon>Bacteria</taxon>
        <taxon>Pseudomonadati</taxon>
        <taxon>Pseudomonadota</taxon>
        <taxon>Gammaproteobacteria</taxon>
        <taxon>Alteromonadales</taxon>
        <taxon>Echinimonadaceae</taxon>
        <taxon>Echinimonas</taxon>
    </lineage>
</organism>
<reference evidence="10 11" key="1">
    <citation type="journal article" date="2013" name="Antonie Van Leeuwenhoek">
        <title>Echinimonas agarilytica gen. nov., sp. nov., a new gammaproteobacterium isolated from the sea urchin Strongylocentrotus intermedius.</title>
        <authorList>
            <person name="Nedashkovskaya O.I."/>
            <person name="Stenkova A.M."/>
            <person name="Zhukova N.V."/>
            <person name="Van Trappen S."/>
            <person name="Lee J.S."/>
            <person name="Kim S.B."/>
        </authorList>
    </citation>
    <scope>NUCLEOTIDE SEQUENCE [LARGE SCALE GENOMIC DNA]</scope>
    <source>
        <strain evidence="10 11">KMM 6351</strain>
    </source>
</reference>
<evidence type="ECO:0000256" key="1">
    <source>
        <dbReference type="ARBA" id="ARBA00004752"/>
    </source>
</evidence>
<dbReference type="PANTHER" id="PTHR41533:SF2">
    <property type="entry name" value="BLR7131 PROTEIN"/>
    <property type="match status" value="1"/>
</dbReference>
<feature type="active site" description="Nucleophile" evidence="7">
    <location>
        <position position="459"/>
    </location>
</feature>
<dbReference type="GO" id="GO:0016740">
    <property type="term" value="F:transferase activity"/>
    <property type="evidence" value="ECO:0007669"/>
    <property type="project" value="UniProtKB-KW"/>
</dbReference>
<proteinExistence type="inferred from homology"/>
<keyword evidence="3" id="KW-0808">Transferase</keyword>
<evidence type="ECO:0000313" key="10">
    <source>
        <dbReference type="EMBL" id="MCM2679963.1"/>
    </source>
</evidence>
<keyword evidence="6 7" id="KW-0961">Cell wall biogenesis/degradation</keyword>
<sequence length="553" mass="63396">MFRFVLLALMFVTNSVIAQINDSIFAIIDEPPAQEAYTLQHFAEHYAVVVDFYASNNYDPIWYRNGELSAPAYELMQLFRDADLQGLRPADYYANTFDSMLAKAGNNDIWQARIELLLTLSLLQYTADLKNGRVSPTAHHQGLPVLANPIDYFALLNTAKSASSMALVVERYEPTVVLYEDLKQAMLVLREKHDDPDYEPLSVGKSIHPNDEMSRSTYTAYANRIRALISDPADMVFNGIYDDGMASNIAYIQYRHGLKPDKIIGKRTVAALNASWHQRRDQTIATMERLRWLPRKVTDQRYIIVNVPAFEMYGFEADSAGTQNIAFKSDVIVGKSYRRYRTPLFMADMSYMVFNPYWNIPRSILRREYLPHITEPGYFDKHSFEMVEFFSANAQIQPVTDANIQKLREGKLQLRQRKGPENALGEAKFIFPNVNNVYLHGTPAQQLFAKERRDFSHGCIRVEDVPGLAHWILKEQGWNPETIQAEFDGGQNKIETLDSKIPVAIIYLTVVVDDRNQIMFHEDIYGHDTVLIKDLGPTAEMVMQSEIEMRLSE</sequence>
<keyword evidence="8" id="KW-0732">Signal</keyword>